<sequence>MSFGDPNNPYGQPQGQPGSGQPQGQPGYGYPQGQPQQPGYGYPQAPPVQPYGGGGFPGAPTEMPGGVKAARVMLWVIFGLSLIGTIIFALAAAAVSAAKNDAQLQDDVQFQQLADYSGSLLWGMTVIAVLTTAISIYLAVKFAKGGSGVRVTALVFGIVVAILGIYPFVGFGLIYTVLAILIAVFVGKSDGAAWFNSPRH</sequence>
<feature type="transmembrane region" description="Helical" evidence="2">
    <location>
        <begin position="175"/>
        <end position="195"/>
    </location>
</feature>
<gene>
    <name evidence="3" type="ORF">Y717_28360</name>
</gene>
<comment type="caution">
    <text evidence="3">The sequence shown here is derived from an EMBL/GenBank/DDBJ whole genome shotgun (WGS) entry which is preliminary data.</text>
</comment>
<dbReference type="EMBL" id="AZSP01000293">
    <property type="protein sequence ID" value="PVE06607.1"/>
    <property type="molecule type" value="Genomic_DNA"/>
</dbReference>
<dbReference type="Proteomes" id="UP000245992">
    <property type="component" value="Unassembled WGS sequence"/>
</dbReference>
<reference evidence="3 4" key="1">
    <citation type="submission" date="2013-12" db="EMBL/GenBank/DDBJ databases">
        <title>Annotated genome of Streptomyces scopuliridis.</title>
        <authorList>
            <person name="Olson J.B."/>
        </authorList>
    </citation>
    <scope>NUCLEOTIDE SEQUENCE [LARGE SCALE GENOMIC DNA]</scope>
    <source>
        <strain evidence="3 4">RB72</strain>
    </source>
</reference>
<keyword evidence="2" id="KW-0812">Transmembrane</keyword>
<feature type="transmembrane region" description="Helical" evidence="2">
    <location>
        <begin position="118"/>
        <end position="139"/>
    </location>
</feature>
<accession>A0A2T7SUP4</accession>
<keyword evidence="2" id="KW-0472">Membrane</keyword>
<evidence type="ECO:0000313" key="4">
    <source>
        <dbReference type="Proteomes" id="UP000245992"/>
    </source>
</evidence>
<protein>
    <submittedName>
        <fullName evidence="3">Membrane protein</fullName>
    </submittedName>
</protein>
<feature type="compositionally biased region" description="Low complexity" evidence="1">
    <location>
        <begin position="9"/>
        <end position="43"/>
    </location>
</feature>
<evidence type="ECO:0000313" key="3">
    <source>
        <dbReference type="EMBL" id="PVE06607.1"/>
    </source>
</evidence>
<organism evidence="3 4">
    <name type="scientific">Streptomyces scopuliridis RB72</name>
    <dbReference type="NCBI Taxonomy" id="1440053"/>
    <lineage>
        <taxon>Bacteria</taxon>
        <taxon>Bacillati</taxon>
        <taxon>Actinomycetota</taxon>
        <taxon>Actinomycetes</taxon>
        <taxon>Kitasatosporales</taxon>
        <taxon>Streptomycetaceae</taxon>
        <taxon>Streptomyces</taxon>
    </lineage>
</organism>
<evidence type="ECO:0000256" key="2">
    <source>
        <dbReference type="SAM" id="Phobius"/>
    </source>
</evidence>
<proteinExistence type="predicted"/>
<dbReference type="OrthoDB" id="4277223at2"/>
<keyword evidence="2" id="KW-1133">Transmembrane helix</keyword>
<feature type="region of interest" description="Disordered" evidence="1">
    <location>
        <begin position="1"/>
        <end position="59"/>
    </location>
</feature>
<dbReference type="RefSeq" id="WP_030351529.1">
    <property type="nucleotide sequence ID" value="NZ_AZSP01000293.1"/>
</dbReference>
<dbReference type="GeneID" id="95542596"/>
<evidence type="ECO:0000256" key="1">
    <source>
        <dbReference type="SAM" id="MobiDB-lite"/>
    </source>
</evidence>
<dbReference type="STRING" id="1440053.GCA_000718095_02415"/>
<keyword evidence="4" id="KW-1185">Reference proteome</keyword>
<feature type="transmembrane region" description="Helical" evidence="2">
    <location>
        <begin position="72"/>
        <end position="98"/>
    </location>
</feature>
<dbReference type="AlphaFoldDB" id="A0A2T7SUP4"/>
<name>A0A2T7SUP4_9ACTN</name>